<evidence type="ECO:0000256" key="10">
    <source>
        <dbReference type="ARBA" id="ARBA00049115"/>
    </source>
</evidence>
<dbReference type="UniPathway" id="UPA00075">
    <property type="reaction ID" value="UER00336"/>
</dbReference>
<dbReference type="InterPro" id="IPR019468">
    <property type="entry name" value="AdenyloSucc_lyase_C"/>
</dbReference>
<evidence type="ECO:0000259" key="11">
    <source>
        <dbReference type="SMART" id="SM00998"/>
    </source>
</evidence>
<dbReference type="GO" id="GO:0004018">
    <property type="term" value="F:N6-(1,2-dicarboxyethyl)AMP AMP-lyase (fumarate-forming) activity"/>
    <property type="evidence" value="ECO:0007669"/>
    <property type="project" value="InterPro"/>
</dbReference>
<reference evidence="12" key="1">
    <citation type="journal article" date="2014" name="Front. Microbiol.">
        <title>High frequency of phylogenetically diverse reductive dehalogenase-homologous genes in deep subseafloor sedimentary metagenomes.</title>
        <authorList>
            <person name="Kawai M."/>
            <person name="Futagami T."/>
            <person name="Toyoda A."/>
            <person name="Takaki Y."/>
            <person name="Nishi S."/>
            <person name="Hori S."/>
            <person name="Arai W."/>
            <person name="Tsubouchi T."/>
            <person name="Morono Y."/>
            <person name="Uchiyama I."/>
            <person name="Ito T."/>
            <person name="Fujiyama A."/>
            <person name="Inagaki F."/>
            <person name="Takami H."/>
        </authorList>
    </citation>
    <scope>NUCLEOTIDE SEQUENCE</scope>
    <source>
        <strain evidence="12">Expedition CK06-06</strain>
    </source>
</reference>
<dbReference type="PRINTS" id="PR00149">
    <property type="entry name" value="FUMRATELYASE"/>
</dbReference>
<evidence type="ECO:0000256" key="9">
    <source>
        <dbReference type="ARBA" id="ARBA00030717"/>
    </source>
</evidence>
<dbReference type="NCBIfam" id="TIGR00928">
    <property type="entry name" value="purB"/>
    <property type="match status" value="1"/>
</dbReference>
<dbReference type="GO" id="GO:0006189">
    <property type="term" value="P:'de novo' IMP biosynthetic process"/>
    <property type="evidence" value="ECO:0007669"/>
    <property type="project" value="UniProtKB-UniPathway"/>
</dbReference>
<dbReference type="EMBL" id="BART01000937">
    <property type="protein sequence ID" value="GAG59117.1"/>
    <property type="molecule type" value="Genomic_DNA"/>
</dbReference>
<proteinExistence type="inferred from homology"/>
<evidence type="ECO:0000256" key="8">
    <source>
        <dbReference type="ARBA" id="ARBA00024477"/>
    </source>
</evidence>
<organism evidence="12">
    <name type="scientific">marine sediment metagenome</name>
    <dbReference type="NCBI Taxonomy" id="412755"/>
    <lineage>
        <taxon>unclassified sequences</taxon>
        <taxon>metagenomes</taxon>
        <taxon>ecological metagenomes</taxon>
    </lineage>
</organism>
<dbReference type="PRINTS" id="PR00145">
    <property type="entry name" value="ARGSUCLYASE"/>
</dbReference>
<dbReference type="FunFam" id="1.20.200.10:FF:000008">
    <property type="entry name" value="Adenylosuccinate lyase"/>
    <property type="match status" value="1"/>
</dbReference>
<evidence type="ECO:0000256" key="4">
    <source>
        <dbReference type="ARBA" id="ARBA00012339"/>
    </source>
</evidence>
<gene>
    <name evidence="12" type="ORF">S01H4_03720</name>
</gene>
<dbReference type="AlphaFoldDB" id="X0ZM07"/>
<comment type="catalytic activity">
    <reaction evidence="8">
        <text>(2S)-2-[5-amino-1-(5-phospho-beta-D-ribosyl)imidazole-4-carboxamido]succinate = 5-amino-1-(5-phospho-beta-D-ribosyl)imidazole-4-carboxamide + fumarate</text>
        <dbReference type="Rhea" id="RHEA:23920"/>
        <dbReference type="ChEBI" id="CHEBI:29806"/>
        <dbReference type="ChEBI" id="CHEBI:58443"/>
        <dbReference type="ChEBI" id="CHEBI:58475"/>
        <dbReference type="EC" id="4.3.2.2"/>
    </reaction>
    <physiologicalReaction direction="left-to-right" evidence="8">
        <dbReference type="Rhea" id="RHEA:23921"/>
    </physiologicalReaction>
</comment>
<dbReference type="InterPro" id="IPR008948">
    <property type="entry name" value="L-Aspartase-like"/>
</dbReference>
<dbReference type="InterPro" id="IPR020557">
    <property type="entry name" value="Fumarate_lyase_CS"/>
</dbReference>
<evidence type="ECO:0000256" key="7">
    <source>
        <dbReference type="ARBA" id="ARBA00023239"/>
    </source>
</evidence>
<feature type="domain" description="Adenylosuccinate lyase C-terminal" evidence="11">
    <location>
        <begin position="349"/>
        <end position="429"/>
    </location>
</feature>
<evidence type="ECO:0000256" key="2">
    <source>
        <dbReference type="ARBA" id="ARBA00004734"/>
    </source>
</evidence>
<comment type="pathway">
    <text evidence="2">Purine metabolism; AMP biosynthesis via de novo pathway; AMP from IMP: step 2/2.</text>
</comment>
<comment type="pathway">
    <text evidence="1">Purine metabolism; IMP biosynthesis via de novo pathway; 5-amino-1-(5-phospho-D-ribosyl)imidazole-4-carboxamide from 5-amino-1-(5-phospho-D-ribosyl)imidazole-4-carboxylate: step 2/2.</text>
</comment>
<name>X0ZM07_9ZZZZ</name>
<dbReference type="Pfam" id="PF00206">
    <property type="entry name" value="Lyase_1"/>
    <property type="match status" value="1"/>
</dbReference>
<evidence type="ECO:0000256" key="1">
    <source>
        <dbReference type="ARBA" id="ARBA00004706"/>
    </source>
</evidence>
<dbReference type="UniPathway" id="UPA00074">
    <property type="reaction ID" value="UER00132"/>
</dbReference>
<keyword evidence="7" id="KW-0456">Lyase</keyword>
<dbReference type="GO" id="GO:0005829">
    <property type="term" value="C:cytosol"/>
    <property type="evidence" value="ECO:0007669"/>
    <property type="project" value="TreeGrafter"/>
</dbReference>
<dbReference type="GO" id="GO:0070626">
    <property type="term" value="F:(S)-2-(5-amino-1-(5-phospho-D-ribosyl)imidazole-4-carboxamido) succinate lyase (fumarate-forming) activity"/>
    <property type="evidence" value="ECO:0007669"/>
    <property type="project" value="TreeGrafter"/>
</dbReference>
<keyword evidence="6" id="KW-0658">Purine biosynthesis</keyword>
<evidence type="ECO:0000256" key="5">
    <source>
        <dbReference type="ARBA" id="ARBA00017058"/>
    </source>
</evidence>
<dbReference type="PANTHER" id="PTHR43172:SF1">
    <property type="entry name" value="ADENYLOSUCCINATE LYASE"/>
    <property type="match status" value="1"/>
</dbReference>
<dbReference type="SUPFAM" id="SSF48557">
    <property type="entry name" value="L-aspartase-like"/>
    <property type="match status" value="1"/>
</dbReference>
<dbReference type="Gene3D" id="1.10.40.30">
    <property type="entry name" value="Fumarase/aspartase (C-terminal domain)"/>
    <property type="match status" value="1"/>
</dbReference>
<evidence type="ECO:0000256" key="6">
    <source>
        <dbReference type="ARBA" id="ARBA00022755"/>
    </source>
</evidence>
<dbReference type="PROSITE" id="PS00163">
    <property type="entry name" value="FUMARATE_LYASES"/>
    <property type="match status" value="1"/>
</dbReference>
<comment type="caution">
    <text evidence="12">The sequence shown here is derived from an EMBL/GenBank/DDBJ whole genome shotgun (WGS) entry which is preliminary data.</text>
</comment>
<comment type="similarity">
    <text evidence="3">Belongs to the lyase 1 family. Adenylosuccinate lyase subfamily.</text>
</comment>
<dbReference type="Gene3D" id="1.20.200.10">
    <property type="entry name" value="Fumarase/aspartase (Central domain)"/>
    <property type="match status" value="1"/>
</dbReference>
<dbReference type="PANTHER" id="PTHR43172">
    <property type="entry name" value="ADENYLOSUCCINATE LYASE"/>
    <property type="match status" value="1"/>
</dbReference>
<dbReference type="Gene3D" id="1.10.275.10">
    <property type="entry name" value="Fumarase/aspartase (N-terminal domain)"/>
    <property type="match status" value="1"/>
</dbReference>
<dbReference type="InterPro" id="IPR024083">
    <property type="entry name" value="Fumarase/histidase_N"/>
</dbReference>
<comment type="catalytic activity">
    <reaction evidence="10">
        <text>N(6)-(1,2-dicarboxyethyl)-AMP = fumarate + AMP</text>
        <dbReference type="Rhea" id="RHEA:16853"/>
        <dbReference type="ChEBI" id="CHEBI:29806"/>
        <dbReference type="ChEBI" id="CHEBI:57567"/>
        <dbReference type="ChEBI" id="CHEBI:456215"/>
        <dbReference type="EC" id="4.3.2.2"/>
    </reaction>
    <physiologicalReaction direction="left-to-right" evidence="10">
        <dbReference type="Rhea" id="RHEA:16854"/>
    </physiologicalReaction>
</comment>
<protein>
    <recommendedName>
        <fullName evidence="5">Adenylosuccinate lyase</fullName>
        <ecNumber evidence="4">4.3.2.2</ecNumber>
    </recommendedName>
    <alternativeName>
        <fullName evidence="9">Adenylosuccinase</fullName>
    </alternativeName>
</protein>
<evidence type="ECO:0000256" key="3">
    <source>
        <dbReference type="ARBA" id="ARBA00008273"/>
    </source>
</evidence>
<dbReference type="Pfam" id="PF10397">
    <property type="entry name" value="ADSL_C"/>
    <property type="match status" value="1"/>
</dbReference>
<dbReference type="EC" id="4.3.2.2" evidence="4"/>
<dbReference type="SMART" id="SM00998">
    <property type="entry name" value="ADSL_C"/>
    <property type="match status" value="1"/>
</dbReference>
<dbReference type="CDD" id="cd01360">
    <property type="entry name" value="Adenylsuccinate_lyase_1"/>
    <property type="match status" value="1"/>
</dbReference>
<dbReference type="FunFam" id="1.10.40.30:FF:000007">
    <property type="entry name" value="Adenylosuccinate lyase"/>
    <property type="match status" value="1"/>
</dbReference>
<sequence length="432" mass="49762">MISRYSRPEIKKIWSDENKYRRWLEIELLVCEIQTKIGIIPKGVLERIKGKISFDLKRISEIEKTTKHDIAAFLKNISENIGQDARFLHFGLTSSDIKDTALSLNLRDALTIITRDLNELIEILKEKAIEFKYDLMVGRTHGMHAEPITFGAKMANWAFEMDRNRSRIMRAKNEISYCKISGAVGTYSNINPEVERYVCEKLDLKPEPISSQIIHRDRHAYCLNVLALAGSSIEKMAIEIRNLQRTEINEVQEPFSNSQIGSSAMPHKRNPIISERLCGLARLLRGYAQTSMENISLWGERDISHSSTERLILPDSTILLDYMLYKFKYIIENLVIFPENMKKNLEKSKGLIFSENILLELVKSGLLRDRAHDLVKKCSDKVYSEKISFKQALLSSDEICSALTHEQINECLDIKSYLKNVDLIVNKLKKIH</sequence>
<evidence type="ECO:0000313" key="12">
    <source>
        <dbReference type="EMBL" id="GAG59117.1"/>
    </source>
</evidence>
<dbReference type="GO" id="GO:0044208">
    <property type="term" value="P:'de novo' AMP biosynthetic process"/>
    <property type="evidence" value="ECO:0007669"/>
    <property type="project" value="UniProtKB-UniPathway"/>
</dbReference>
<dbReference type="InterPro" id="IPR004769">
    <property type="entry name" value="Pur_lyase"/>
</dbReference>
<dbReference type="InterPro" id="IPR000362">
    <property type="entry name" value="Fumarate_lyase_fam"/>
</dbReference>
<dbReference type="InterPro" id="IPR022761">
    <property type="entry name" value="Fumarate_lyase_N"/>
</dbReference>
<accession>X0ZM07</accession>